<dbReference type="InterPro" id="IPR014284">
    <property type="entry name" value="RNA_pol_sigma-70_dom"/>
</dbReference>
<evidence type="ECO:0000256" key="1">
    <source>
        <dbReference type="ARBA" id="ARBA00010641"/>
    </source>
</evidence>
<dbReference type="SUPFAM" id="SSF88946">
    <property type="entry name" value="Sigma2 domain of RNA polymerase sigma factors"/>
    <property type="match status" value="1"/>
</dbReference>
<dbReference type="EMBL" id="JAGETX010000003">
    <property type="protein sequence ID" value="MBO3270461.1"/>
    <property type="molecule type" value="Genomic_DNA"/>
</dbReference>
<keyword evidence="4" id="KW-0804">Transcription</keyword>
<keyword evidence="8" id="KW-1185">Reference proteome</keyword>
<dbReference type="Gene3D" id="1.10.1740.10">
    <property type="match status" value="1"/>
</dbReference>
<dbReference type="InterPro" id="IPR013249">
    <property type="entry name" value="RNA_pol_sigma70_r4_t2"/>
</dbReference>
<dbReference type="PANTHER" id="PTHR43133:SF46">
    <property type="entry name" value="RNA POLYMERASE SIGMA-70 FACTOR ECF SUBFAMILY"/>
    <property type="match status" value="1"/>
</dbReference>
<comment type="caution">
    <text evidence="7">The sequence shown here is derived from an EMBL/GenBank/DDBJ whole genome shotgun (WGS) entry which is preliminary data.</text>
</comment>
<evidence type="ECO:0000313" key="8">
    <source>
        <dbReference type="Proteomes" id="UP000670527"/>
    </source>
</evidence>
<sequence length="198" mass="22834">MNFPHEESRLLAAVATGDRRAFTQLYSTYLHGLQRYIFLFTRSEETAQELAQQVFIAIWERRAQLPAIASFRQYLYRAAKNLVYDEVRQQQRQLNAYAEVHAAATPCGQPADQALINQQYHEQAQALIRQLPTKRRQIFLLRTQEELSLDEIAQRLDISKSVVKKQLYAAIDYVKKNLLLHSDAVVQLAICGLLPSVF</sequence>
<evidence type="ECO:0000259" key="5">
    <source>
        <dbReference type="Pfam" id="PF04542"/>
    </source>
</evidence>
<evidence type="ECO:0000259" key="6">
    <source>
        <dbReference type="Pfam" id="PF08281"/>
    </source>
</evidence>
<protein>
    <submittedName>
        <fullName evidence="7">RNA polymerase sigma factor</fullName>
    </submittedName>
</protein>
<dbReference type="Gene3D" id="1.10.10.10">
    <property type="entry name" value="Winged helix-like DNA-binding domain superfamily/Winged helix DNA-binding domain"/>
    <property type="match status" value="1"/>
</dbReference>
<proteinExistence type="inferred from homology"/>
<evidence type="ECO:0000256" key="2">
    <source>
        <dbReference type="ARBA" id="ARBA00023015"/>
    </source>
</evidence>
<keyword evidence="3" id="KW-0731">Sigma factor</keyword>
<comment type="similarity">
    <text evidence="1">Belongs to the sigma-70 factor family. ECF subfamily.</text>
</comment>
<dbReference type="InterPro" id="IPR039425">
    <property type="entry name" value="RNA_pol_sigma-70-like"/>
</dbReference>
<dbReference type="InterPro" id="IPR013324">
    <property type="entry name" value="RNA_pol_sigma_r3/r4-like"/>
</dbReference>
<reference evidence="7 8" key="1">
    <citation type="submission" date="2021-03" db="EMBL/GenBank/DDBJ databases">
        <authorList>
            <person name="Kim M.K."/>
        </authorList>
    </citation>
    <scope>NUCLEOTIDE SEQUENCE [LARGE SCALE GENOMIC DNA]</scope>
    <source>
        <strain evidence="7 8">BT507</strain>
    </source>
</reference>
<dbReference type="Pfam" id="PF04542">
    <property type="entry name" value="Sigma70_r2"/>
    <property type="match status" value="1"/>
</dbReference>
<evidence type="ECO:0000256" key="3">
    <source>
        <dbReference type="ARBA" id="ARBA00023082"/>
    </source>
</evidence>
<name>A0ABS3T9X4_9BACT</name>
<dbReference type="Proteomes" id="UP000670527">
    <property type="component" value="Unassembled WGS sequence"/>
</dbReference>
<dbReference type="RefSeq" id="WP_208307018.1">
    <property type="nucleotide sequence ID" value="NZ_JAGETX010000003.1"/>
</dbReference>
<gene>
    <name evidence="7" type="ORF">J4D97_07365</name>
</gene>
<evidence type="ECO:0000313" key="7">
    <source>
        <dbReference type="EMBL" id="MBO3270461.1"/>
    </source>
</evidence>
<keyword evidence="2" id="KW-0805">Transcription regulation</keyword>
<feature type="domain" description="RNA polymerase sigma factor 70 region 4 type 2" evidence="6">
    <location>
        <begin position="122"/>
        <end position="170"/>
    </location>
</feature>
<feature type="domain" description="RNA polymerase sigma-70 region 2" evidence="5">
    <location>
        <begin position="25"/>
        <end position="92"/>
    </location>
</feature>
<organism evidence="7 8">
    <name type="scientific">Hymenobacter defluvii</name>
    <dbReference type="NCBI Taxonomy" id="2054411"/>
    <lineage>
        <taxon>Bacteria</taxon>
        <taxon>Pseudomonadati</taxon>
        <taxon>Bacteroidota</taxon>
        <taxon>Cytophagia</taxon>
        <taxon>Cytophagales</taxon>
        <taxon>Hymenobacteraceae</taxon>
        <taxon>Hymenobacter</taxon>
    </lineage>
</organism>
<dbReference type="InterPro" id="IPR036388">
    <property type="entry name" value="WH-like_DNA-bd_sf"/>
</dbReference>
<dbReference type="SUPFAM" id="SSF88659">
    <property type="entry name" value="Sigma3 and sigma4 domains of RNA polymerase sigma factors"/>
    <property type="match status" value="1"/>
</dbReference>
<dbReference type="Pfam" id="PF08281">
    <property type="entry name" value="Sigma70_r4_2"/>
    <property type="match status" value="1"/>
</dbReference>
<evidence type="ECO:0000256" key="4">
    <source>
        <dbReference type="ARBA" id="ARBA00023163"/>
    </source>
</evidence>
<dbReference type="InterPro" id="IPR007627">
    <property type="entry name" value="RNA_pol_sigma70_r2"/>
</dbReference>
<accession>A0ABS3T9X4</accession>
<dbReference type="NCBIfam" id="TIGR02937">
    <property type="entry name" value="sigma70-ECF"/>
    <property type="match status" value="1"/>
</dbReference>
<dbReference type="InterPro" id="IPR013325">
    <property type="entry name" value="RNA_pol_sigma_r2"/>
</dbReference>
<dbReference type="PANTHER" id="PTHR43133">
    <property type="entry name" value="RNA POLYMERASE ECF-TYPE SIGMA FACTO"/>
    <property type="match status" value="1"/>
</dbReference>